<dbReference type="InterPro" id="IPR000515">
    <property type="entry name" value="MetI-like"/>
</dbReference>
<dbReference type="SUPFAM" id="SSF161098">
    <property type="entry name" value="MetI-like"/>
    <property type="match status" value="1"/>
</dbReference>
<comment type="subcellular location">
    <subcellularLocation>
        <location evidence="1 5">Cell membrane</location>
        <topology evidence="1 5">Multi-pass membrane protein</topology>
    </subcellularLocation>
</comment>
<feature type="transmembrane region" description="Helical" evidence="5">
    <location>
        <begin position="12"/>
        <end position="34"/>
    </location>
</feature>
<dbReference type="CDD" id="cd06261">
    <property type="entry name" value="TM_PBP2"/>
    <property type="match status" value="1"/>
</dbReference>
<organism evidence="7 8">
    <name type="scientific">Desulfosarcina alkanivorans</name>
    <dbReference type="NCBI Taxonomy" id="571177"/>
    <lineage>
        <taxon>Bacteria</taxon>
        <taxon>Pseudomonadati</taxon>
        <taxon>Thermodesulfobacteriota</taxon>
        <taxon>Desulfobacteria</taxon>
        <taxon>Desulfobacterales</taxon>
        <taxon>Desulfosarcinaceae</taxon>
        <taxon>Desulfosarcina</taxon>
    </lineage>
</organism>
<feature type="transmembrane region" description="Helical" evidence="5">
    <location>
        <begin position="106"/>
        <end position="131"/>
    </location>
</feature>
<dbReference type="GO" id="GO:0005886">
    <property type="term" value="C:plasma membrane"/>
    <property type="evidence" value="ECO:0007669"/>
    <property type="project" value="UniProtKB-SubCell"/>
</dbReference>
<evidence type="ECO:0000313" key="8">
    <source>
        <dbReference type="Proteomes" id="UP000427906"/>
    </source>
</evidence>
<dbReference type="Proteomes" id="UP000427906">
    <property type="component" value="Chromosome"/>
</dbReference>
<feature type="transmembrane region" description="Helical" evidence="5">
    <location>
        <begin position="143"/>
        <end position="160"/>
    </location>
</feature>
<dbReference type="InterPro" id="IPR035906">
    <property type="entry name" value="MetI-like_sf"/>
</dbReference>
<comment type="similarity">
    <text evidence="5">Belongs to the binding-protein-dependent transport system permease family.</text>
</comment>
<evidence type="ECO:0000313" key="7">
    <source>
        <dbReference type="EMBL" id="BBO68614.1"/>
    </source>
</evidence>
<sequence length="294" mass="31284">MIRNIAERAVLVLSWTLTAMLCAVVLVFVGYLLINSLPGLGMELIFGAVPPLDALLGRARVFDGIFAALAGTLLLVAGSTALAVPTGVAAGIYLAEYASPSIKRLFGFFFDLLAGIPSIVIGLFGFSVAIFLHQRFSGRIGPCLLISAMSLAFLVLPYVIRSTQVALENVPATIRKTAPALGATRLQNIVHVLVPRALAGIVSGIMLAIGRCAEDTAVIMLTGVVATAGVPRSPLSSFEALPFYIYYISSQYTDPAELSRGYGACLILMATCALLFMLAYSIQRSLTYRSLFRL</sequence>
<dbReference type="Gene3D" id="1.10.3720.10">
    <property type="entry name" value="MetI-like"/>
    <property type="match status" value="1"/>
</dbReference>
<protein>
    <submittedName>
        <fullName evidence="7">Phosphate ABC transporter permease</fullName>
    </submittedName>
</protein>
<feature type="transmembrane region" description="Helical" evidence="5">
    <location>
        <begin position="189"/>
        <end position="209"/>
    </location>
</feature>
<feature type="transmembrane region" description="Helical" evidence="5">
    <location>
        <begin position="64"/>
        <end position="94"/>
    </location>
</feature>
<dbReference type="KEGG" id="dalk:DSCA_25440"/>
<evidence type="ECO:0000256" key="4">
    <source>
        <dbReference type="ARBA" id="ARBA00023136"/>
    </source>
</evidence>
<gene>
    <name evidence="7" type="ORF">DSCA_25440</name>
</gene>
<evidence type="ECO:0000259" key="6">
    <source>
        <dbReference type="PROSITE" id="PS50928"/>
    </source>
</evidence>
<dbReference type="Pfam" id="PF00528">
    <property type="entry name" value="BPD_transp_1"/>
    <property type="match status" value="1"/>
</dbReference>
<dbReference type="PANTHER" id="PTHR43470">
    <property type="entry name" value="PHOSPHATE TRANSPORT SYSTEM PERMEASE PROTEIN PSTA-RELATED"/>
    <property type="match status" value="1"/>
</dbReference>
<dbReference type="PANTHER" id="PTHR43470:SF3">
    <property type="entry name" value="PHOSPHATE TRANSPORT SYSTEM PERMEASE PROTEIN PSTA-RELATED"/>
    <property type="match status" value="1"/>
</dbReference>
<accession>A0A5K7YQN1</accession>
<dbReference type="EMBL" id="AP021874">
    <property type="protein sequence ID" value="BBO68614.1"/>
    <property type="molecule type" value="Genomic_DNA"/>
</dbReference>
<dbReference type="AlphaFoldDB" id="A0A5K7YQN1"/>
<keyword evidence="3 5" id="KW-1133">Transmembrane helix</keyword>
<reference evidence="7 8" key="1">
    <citation type="submission" date="2019-11" db="EMBL/GenBank/DDBJ databases">
        <title>Comparative genomics of hydrocarbon-degrading Desulfosarcina strains.</title>
        <authorList>
            <person name="Watanabe M."/>
            <person name="Kojima H."/>
            <person name="Fukui M."/>
        </authorList>
    </citation>
    <scope>NUCLEOTIDE SEQUENCE [LARGE SCALE GENOMIC DNA]</scope>
    <source>
        <strain evidence="7 8">PL12</strain>
    </source>
</reference>
<dbReference type="PROSITE" id="PS50928">
    <property type="entry name" value="ABC_TM1"/>
    <property type="match status" value="1"/>
</dbReference>
<dbReference type="RefSeq" id="WP_231716466.1">
    <property type="nucleotide sequence ID" value="NZ_AP021874.1"/>
</dbReference>
<feature type="domain" description="ABC transmembrane type-1" evidence="6">
    <location>
        <begin position="69"/>
        <end position="279"/>
    </location>
</feature>
<keyword evidence="5" id="KW-0813">Transport</keyword>
<feature type="transmembrane region" description="Helical" evidence="5">
    <location>
        <begin position="261"/>
        <end position="282"/>
    </location>
</feature>
<name>A0A5K7YQN1_9BACT</name>
<evidence type="ECO:0000256" key="1">
    <source>
        <dbReference type="ARBA" id="ARBA00004651"/>
    </source>
</evidence>
<evidence type="ECO:0000256" key="2">
    <source>
        <dbReference type="ARBA" id="ARBA00022692"/>
    </source>
</evidence>
<evidence type="ECO:0000256" key="3">
    <source>
        <dbReference type="ARBA" id="ARBA00022989"/>
    </source>
</evidence>
<keyword evidence="2 5" id="KW-0812">Transmembrane</keyword>
<proteinExistence type="inferred from homology"/>
<evidence type="ECO:0000256" key="5">
    <source>
        <dbReference type="RuleBase" id="RU363032"/>
    </source>
</evidence>
<keyword evidence="8" id="KW-1185">Reference proteome</keyword>
<dbReference type="GO" id="GO:0055085">
    <property type="term" value="P:transmembrane transport"/>
    <property type="evidence" value="ECO:0007669"/>
    <property type="project" value="InterPro"/>
</dbReference>
<keyword evidence="4 5" id="KW-0472">Membrane</keyword>